<name>A0A2S2C6Y2_9NOCA</name>
<evidence type="ECO:0000259" key="1">
    <source>
        <dbReference type="Pfam" id="PF02627"/>
    </source>
</evidence>
<feature type="domain" description="Carboxymuconolactone decarboxylase-like" evidence="1">
    <location>
        <begin position="22"/>
        <end position="103"/>
    </location>
</feature>
<dbReference type="SUPFAM" id="SSF69118">
    <property type="entry name" value="AhpD-like"/>
    <property type="match status" value="1"/>
</dbReference>
<reference evidence="2 3" key="1">
    <citation type="submission" date="2017-05" db="EMBL/GenBank/DDBJ databases">
        <title>Isolation of Rhodococcus sp. S2-17 biodegrading of BP-3.</title>
        <authorList>
            <person name="Lee Y."/>
            <person name="Kim K.H."/>
            <person name="Chun B.H."/>
            <person name="Jung H.S."/>
            <person name="Jeon C.O."/>
        </authorList>
    </citation>
    <scope>NUCLEOTIDE SEQUENCE [LARGE SCALE GENOMIC DNA]</scope>
    <source>
        <strain evidence="2 3">S2-17</strain>
        <plasmid evidence="3">prb98</plasmid>
    </source>
</reference>
<dbReference type="InterPro" id="IPR004675">
    <property type="entry name" value="AhpD_core"/>
</dbReference>
<proteinExistence type="predicted"/>
<dbReference type="EMBL" id="CP021355">
    <property type="protein sequence ID" value="AWK76630.1"/>
    <property type="molecule type" value="Genomic_DNA"/>
</dbReference>
<keyword evidence="2" id="KW-0614">Plasmid</keyword>
<dbReference type="PANTHER" id="PTHR33930">
    <property type="entry name" value="ALKYL HYDROPEROXIDE REDUCTASE AHPD"/>
    <property type="match status" value="1"/>
</dbReference>
<dbReference type="Pfam" id="PF02627">
    <property type="entry name" value="CMD"/>
    <property type="match status" value="1"/>
</dbReference>
<dbReference type="PANTHER" id="PTHR33930:SF8">
    <property type="entry name" value="4-CARBOXYMUCONOLACTONE DECARBOXYLASE"/>
    <property type="match status" value="1"/>
</dbReference>
<dbReference type="OrthoDB" id="9801997at2"/>
<dbReference type="InterPro" id="IPR003779">
    <property type="entry name" value="CMD-like"/>
</dbReference>
<evidence type="ECO:0000313" key="2">
    <source>
        <dbReference type="EMBL" id="AWK76630.1"/>
    </source>
</evidence>
<organism evidence="2 3">
    <name type="scientific">Rhodococcus oxybenzonivorans</name>
    <dbReference type="NCBI Taxonomy" id="1990687"/>
    <lineage>
        <taxon>Bacteria</taxon>
        <taxon>Bacillati</taxon>
        <taxon>Actinomycetota</taxon>
        <taxon>Actinomycetes</taxon>
        <taxon>Mycobacteriales</taxon>
        <taxon>Nocardiaceae</taxon>
        <taxon>Rhodococcus</taxon>
    </lineage>
</organism>
<protein>
    <submittedName>
        <fullName evidence="2">Alkylhydroperoxidase</fullName>
    </submittedName>
</protein>
<geneLocation type="plasmid" evidence="3">
    <name>prb98</name>
</geneLocation>
<keyword evidence="3" id="KW-1185">Reference proteome</keyword>
<dbReference type="Proteomes" id="UP000245711">
    <property type="component" value="Plasmid pRB98"/>
</dbReference>
<dbReference type="NCBIfam" id="TIGR00778">
    <property type="entry name" value="ahpD_dom"/>
    <property type="match status" value="1"/>
</dbReference>
<dbReference type="KEGG" id="roz:CBI38_30880"/>
<accession>A0A2S2C6Y2</accession>
<keyword evidence="2" id="KW-0560">Oxidoreductase</keyword>
<dbReference type="RefSeq" id="WP_007300330.1">
    <property type="nucleotide sequence ID" value="NZ_CP021355.1"/>
</dbReference>
<dbReference type="GO" id="GO:0051920">
    <property type="term" value="F:peroxiredoxin activity"/>
    <property type="evidence" value="ECO:0007669"/>
    <property type="project" value="InterPro"/>
</dbReference>
<dbReference type="AlphaFoldDB" id="A0A2S2C6Y2"/>
<sequence length="119" mass="12885">MPESLYQPTTPEISERRKTLAPGIHEAFENFSRSVFADGALPEKTKQLIAVAVAHVTQCPYCITGHTKLARRTGAEPEEIMEAIWVAAEMRAGGAFAHSTLALNAMNHSGHTTTGEPEP</sequence>
<keyword evidence="2" id="KW-0575">Peroxidase</keyword>
<gene>
    <name evidence="2" type="ORF">CBI38_30880</name>
</gene>
<evidence type="ECO:0000313" key="3">
    <source>
        <dbReference type="Proteomes" id="UP000245711"/>
    </source>
</evidence>
<dbReference type="Gene3D" id="1.20.1290.10">
    <property type="entry name" value="AhpD-like"/>
    <property type="match status" value="1"/>
</dbReference>
<dbReference type="InterPro" id="IPR029032">
    <property type="entry name" value="AhpD-like"/>
</dbReference>